<organism evidence="5 6">
    <name type="scientific">Triplophysa rosa</name>
    <name type="common">Cave loach</name>
    <dbReference type="NCBI Taxonomy" id="992332"/>
    <lineage>
        <taxon>Eukaryota</taxon>
        <taxon>Metazoa</taxon>
        <taxon>Chordata</taxon>
        <taxon>Craniata</taxon>
        <taxon>Vertebrata</taxon>
        <taxon>Euteleostomi</taxon>
        <taxon>Actinopterygii</taxon>
        <taxon>Neopterygii</taxon>
        <taxon>Teleostei</taxon>
        <taxon>Ostariophysi</taxon>
        <taxon>Cypriniformes</taxon>
        <taxon>Nemacheilidae</taxon>
        <taxon>Triplophysa</taxon>
    </lineage>
</organism>
<dbReference type="Pfam" id="PF00648">
    <property type="entry name" value="Peptidase_C2"/>
    <property type="match status" value="1"/>
</dbReference>
<dbReference type="FunFam" id="3.90.70.10:FF:000054">
    <property type="entry name" value="Calpain 14"/>
    <property type="match status" value="1"/>
</dbReference>
<keyword evidence="3" id="KW-0645">Protease</keyword>
<accession>A0A9W7TW97</accession>
<feature type="active site" evidence="2 3">
    <location>
        <position position="288"/>
    </location>
</feature>
<comment type="caution">
    <text evidence="5">The sequence shown here is derived from an EMBL/GenBank/DDBJ whole genome shotgun (WGS) entry which is preliminary data.</text>
</comment>
<dbReference type="CDD" id="cd00044">
    <property type="entry name" value="CysPc"/>
    <property type="match status" value="1"/>
</dbReference>
<dbReference type="InterPro" id="IPR001300">
    <property type="entry name" value="Peptidase_C2_calpain_cat"/>
</dbReference>
<reference evidence="5" key="1">
    <citation type="submission" date="2021-02" db="EMBL/GenBank/DDBJ databases">
        <title>Comparative genomics reveals that relaxation of natural selection precedes convergent phenotypic evolution of cavefish.</title>
        <authorList>
            <person name="Peng Z."/>
        </authorList>
    </citation>
    <scope>NUCLEOTIDE SEQUENCE</scope>
    <source>
        <tissue evidence="5">Muscle</tissue>
    </source>
</reference>
<dbReference type="Pfam" id="PF01067">
    <property type="entry name" value="Calpain_III"/>
    <property type="match status" value="1"/>
</dbReference>
<evidence type="ECO:0000259" key="4">
    <source>
        <dbReference type="PROSITE" id="PS50203"/>
    </source>
</evidence>
<feature type="non-terminal residue" evidence="5">
    <location>
        <position position="1"/>
    </location>
</feature>
<gene>
    <name evidence="5" type="ORF">IRJ41_000192</name>
</gene>
<evidence type="ECO:0000256" key="1">
    <source>
        <dbReference type="ARBA" id="ARBA00007623"/>
    </source>
</evidence>
<evidence type="ECO:0000313" key="5">
    <source>
        <dbReference type="EMBL" id="KAI7804161.1"/>
    </source>
</evidence>
<proteinExistence type="inferred from homology"/>
<dbReference type="SUPFAM" id="SSF49758">
    <property type="entry name" value="Calpain large subunit, middle domain (domain III)"/>
    <property type="match status" value="1"/>
</dbReference>
<keyword evidence="3" id="KW-0378">Hydrolase</keyword>
<dbReference type="Proteomes" id="UP001059041">
    <property type="component" value="Linkage Group LG10"/>
</dbReference>
<keyword evidence="3" id="KW-0788">Thiol protease</keyword>
<dbReference type="InterPro" id="IPR022682">
    <property type="entry name" value="Calpain_domain_III"/>
</dbReference>
<dbReference type="SUPFAM" id="SSF54001">
    <property type="entry name" value="Cysteine proteinases"/>
    <property type="match status" value="1"/>
</dbReference>
<dbReference type="PROSITE" id="PS50203">
    <property type="entry name" value="CALPAIN_CAT"/>
    <property type="match status" value="1"/>
</dbReference>
<feature type="active site" evidence="2 3">
    <location>
        <position position="110"/>
    </location>
</feature>
<dbReference type="Gene3D" id="2.60.120.380">
    <property type="match status" value="1"/>
</dbReference>
<dbReference type="PANTHER" id="PTHR10183">
    <property type="entry name" value="CALPAIN"/>
    <property type="match status" value="1"/>
</dbReference>
<dbReference type="SMART" id="SM00230">
    <property type="entry name" value="CysPc"/>
    <property type="match status" value="1"/>
</dbReference>
<sequence length="455" mass="52103">MPPPLAPYGMCLKIMNERDTKGGMGSTAKPLKFLDQEYNTLQDYCLKNNLRFVDEFFPPDLRSIGKVRLERDEMAKIEWKRPMIISKNARFVVDGVSRFDYAQGTVVGNCWFLASVGALTFQKKMFPHIIPPGQSLCNNYAGIFHFRFWRFGRWYDVVIDDKLPTLHGKLIFVQSKTRNEFWPALLEKAYAKVCGSYADMHAGRVSEALLDFSGGVHMHFDLKSAPADLWKMMYRASQAHALMGCETAGGGRESLLPNGIVMGHAYTVTGAYQATIGGHPVQLVRLFNPWGNTEWTGDWSDYSPLWNRVSERDRKEHLAAENGEFWMSMKDFTTFFDNMDICSRCPDFLEDTPKCQWTFKYHYGRWVTGSTAGGGMNYQETFCRNPQFWLRVNEMSKGCEDGHNNVLVSLIQIPDKRNRRSVSVHTIAFSVFAGLQNIPFLNNYQKQEQLLTILV</sequence>
<dbReference type="InterPro" id="IPR022684">
    <property type="entry name" value="Calpain_cysteine_protease"/>
</dbReference>
<feature type="active site" evidence="2 3">
    <location>
        <position position="264"/>
    </location>
</feature>
<dbReference type="GO" id="GO:0004198">
    <property type="term" value="F:calcium-dependent cysteine-type endopeptidase activity"/>
    <property type="evidence" value="ECO:0007669"/>
    <property type="project" value="InterPro"/>
</dbReference>
<dbReference type="Gene3D" id="3.90.70.10">
    <property type="entry name" value="Cysteine proteinases"/>
    <property type="match status" value="1"/>
</dbReference>
<dbReference type="GO" id="GO:0006508">
    <property type="term" value="P:proteolysis"/>
    <property type="evidence" value="ECO:0007669"/>
    <property type="project" value="UniProtKB-KW"/>
</dbReference>
<comment type="similarity">
    <text evidence="1">Belongs to the peptidase C2 family.</text>
</comment>
<name>A0A9W7TW97_TRIRA</name>
<dbReference type="EMBL" id="JAFHDT010000010">
    <property type="protein sequence ID" value="KAI7804161.1"/>
    <property type="molecule type" value="Genomic_DNA"/>
</dbReference>
<dbReference type="PRINTS" id="PR00704">
    <property type="entry name" value="CALPAIN"/>
</dbReference>
<dbReference type="InterPro" id="IPR038765">
    <property type="entry name" value="Papain-like_cys_pep_sf"/>
</dbReference>
<evidence type="ECO:0000256" key="3">
    <source>
        <dbReference type="PROSITE-ProRule" id="PRU00239"/>
    </source>
</evidence>
<protein>
    <submittedName>
        <fullName evidence="5">Calpain-1 catalytic subunit</fullName>
    </submittedName>
</protein>
<dbReference type="AlphaFoldDB" id="A0A9W7TW97"/>
<keyword evidence="6" id="KW-1185">Reference proteome</keyword>
<dbReference type="PANTHER" id="PTHR10183:SF302">
    <property type="entry name" value="CALPAIN-14"/>
    <property type="match status" value="1"/>
</dbReference>
<dbReference type="InterPro" id="IPR036213">
    <property type="entry name" value="Calpain_III_sf"/>
</dbReference>
<evidence type="ECO:0000256" key="2">
    <source>
        <dbReference type="PIRSR" id="PIRSR622684-1"/>
    </source>
</evidence>
<dbReference type="GO" id="GO:0005737">
    <property type="term" value="C:cytoplasm"/>
    <property type="evidence" value="ECO:0007669"/>
    <property type="project" value="TreeGrafter"/>
</dbReference>
<evidence type="ECO:0000313" key="6">
    <source>
        <dbReference type="Proteomes" id="UP001059041"/>
    </source>
</evidence>
<feature type="domain" description="Calpain catalytic" evidence="4">
    <location>
        <begin position="51"/>
        <end position="345"/>
    </location>
</feature>